<dbReference type="InterPro" id="IPR007079">
    <property type="entry name" value="SuccinylArg_d-Hdrlase_AstB"/>
</dbReference>
<dbReference type="Pfam" id="PF04996">
    <property type="entry name" value="AstB"/>
    <property type="match status" value="1"/>
</dbReference>
<dbReference type="GO" id="GO:0009015">
    <property type="term" value="F:N-succinylarginine dihydrolase activity"/>
    <property type="evidence" value="ECO:0007669"/>
    <property type="project" value="UniProtKB-EC"/>
</dbReference>
<proteinExistence type="predicted"/>
<evidence type="ECO:0000256" key="2">
    <source>
        <dbReference type="ARBA" id="ARBA00022801"/>
    </source>
</evidence>
<dbReference type="EMBL" id="AP012338">
    <property type="protein sequence ID" value="BAM03916.1"/>
    <property type="molecule type" value="Genomic_DNA"/>
</dbReference>
<sequence length="428" mass="44445">MMEANFDGLIGPTHNFAGLGAAAGNTASAANAGRSSRPRDAALQGLEKMRRVGGLGLKQGFLPPPRRPVLDPLHRLGFRGSTAEVLAAAAAESPDLLAACWSAASMWTANAATATASPGGLHLTPANLATSPHRALEAADTAATLARVFPAAGGFRHHAPLPPLPGLGDEGAANHTAFHAGDPAGAVHLFVHGPAADPSETRFRVRQSAAASRAVARLHGLPPGRCVFAQQQPRAIAAGVFHHDVIGVGHRDRLLIHEAALVDQAAVLAEVQAKLGHPLRVLTVAEAELPLAAAVRGYLFNSQLLTDPGDRWHLIAPTSATEDAATAAVLARAVDAGFLDDVHGVDLSESLANGGGPACLRLRVPLSEAQWAAVPRGHRLEEAADFDRLDAWIRGHHQAVLRPADLARADVAEAAWDAHDALLALLAR</sequence>
<dbReference type="NCBIfam" id="NF009789">
    <property type="entry name" value="PRK13281.1"/>
    <property type="match status" value="1"/>
</dbReference>
<evidence type="ECO:0000256" key="1">
    <source>
        <dbReference type="ARBA" id="ARBA00022503"/>
    </source>
</evidence>
<name>I0IF78_PHYMF</name>
<dbReference type="RefSeq" id="WP_014437134.1">
    <property type="nucleotide sequence ID" value="NC_017080.1"/>
</dbReference>
<dbReference type="InterPro" id="IPR037031">
    <property type="entry name" value="AstB_sf"/>
</dbReference>
<protein>
    <submittedName>
        <fullName evidence="3">N-succinylarginine dihydrolase</fullName>
        <ecNumber evidence="3">3.5.3.23</ecNumber>
    </submittedName>
</protein>
<keyword evidence="2 3" id="KW-0378">Hydrolase</keyword>
<reference evidence="3 4" key="1">
    <citation type="submission" date="2012-02" db="EMBL/GenBank/DDBJ databases">
        <title>Complete genome sequence of Phycisphaera mikurensis NBRC 102666.</title>
        <authorList>
            <person name="Ankai A."/>
            <person name="Hosoyama A."/>
            <person name="Terui Y."/>
            <person name="Sekine M."/>
            <person name="Fukai R."/>
            <person name="Kato Y."/>
            <person name="Nakamura S."/>
            <person name="Yamada-Narita S."/>
            <person name="Kawakoshi A."/>
            <person name="Fukunaga Y."/>
            <person name="Yamazaki S."/>
            <person name="Fujita N."/>
        </authorList>
    </citation>
    <scope>NUCLEOTIDE SEQUENCE [LARGE SCALE GENOMIC DNA]</scope>
    <source>
        <strain evidence="4">NBRC 102666 / KCTC 22515 / FYK2301M01</strain>
    </source>
</reference>
<gene>
    <name evidence="3" type="primary">astB</name>
    <name evidence="3" type="ordered locus">PSMK_17570</name>
</gene>
<dbReference type="eggNOG" id="COG3724">
    <property type="taxonomic scope" value="Bacteria"/>
</dbReference>
<dbReference type="Gene3D" id="3.75.10.20">
    <property type="entry name" value="Succinylarginine dihydrolase"/>
    <property type="match status" value="1"/>
</dbReference>
<dbReference type="HOGENOM" id="CLU_053835_0_0_0"/>
<dbReference type="SUPFAM" id="SSF55909">
    <property type="entry name" value="Pentein"/>
    <property type="match status" value="1"/>
</dbReference>
<dbReference type="Proteomes" id="UP000007881">
    <property type="component" value="Chromosome"/>
</dbReference>
<dbReference type="PANTHER" id="PTHR30420">
    <property type="entry name" value="N-SUCCINYLARGININE DIHYDROLASE"/>
    <property type="match status" value="1"/>
</dbReference>
<keyword evidence="4" id="KW-1185">Reference proteome</keyword>
<keyword evidence="1" id="KW-0056">Arginine metabolism</keyword>
<dbReference type="PANTHER" id="PTHR30420:SF2">
    <property type="entry name" value="N-SUCCINYLARGININE DIHYDROLASE"/>
    <property type="match status" value="1"/>
</dbReference>
<evidence type="ECO:0000313" key="3">
    <source>
        <dbReference type="EMBL" id="BAM03916.1"/>
    </source>
</evidence>
<accession>I0IF78</accession>
<dbReference type="GO" id="GO:0006525">
    <property type="term" value="P:arginine metabolic process"/>
    <property type="evidence" value="ECO:0007669"/>
    <property type="project" value="UniProtKB-KW"/>
</dbReference>
<evidence type="ECO:0000313" key="4">
    <source>
        <dbReference type="Proteomes" id="UP000007881"/>
    </source>
</evidence>
<dbReference type="STRING" id="1142394.PSMK_17570"/>
<organism evidence="3 4">
    <name type="scientific">Phycisphaera mikurensis (strain NBRC 102666 / KCTC 22515 / FYK2301M01)</name>
    <dbReference type="NCBI Taxonomy" id="1142394"/>
    <lineage>
        <taxon>Bacteria</taxon>
        <taxon>Pseudomonadati</taxon>
        <taxon>Planctomycetota</taxon>
        <taxon>Phycisphaerae</taxon>
        <taxon>Phycisphaerales</taxon>
        <taxon>Phycisphaeraceae</taxon>
        <taxon>Phycisphaera</taxon>
    </lineage>
</organism>
<dbReference type="AlphaFoldDB" id="I0IF78"/>
<dbReference type="OrthoDB" id="248552at2"/>
<dbReference type="EC" id="3.5.3.23" evidence="3"/>
<dbReference type="KEGG" id="phm:PSMK_17570"/>